<dbReference type="Proteomes" id="UP000058925">
    <property type="component" value="Chromosome"/>
</dbReference>
<protein>
    <recommendedName>
        <fullName evidence="3">CARDB domain-containing protein</fullName>
    </recommendedName>
</protein>
<proteinExistence type="predicted"/>
<reference evidence="2" key="1">
    <citation type="submission" date="2015-10" db="EMBL/GenBank/DDBJ databases">
        <title>Niche specialization of a soil ammonia-oxidizing archaeon, Candidatus Nitrosocosmicus oleophilus.</title>
        <authorList>
            <person name="Jung M.-Y."/>
            <person name="Rhee S.-K."/>
        </authorList>
    </citation>
    <scope>NUCLEOTIDE SEQUENCE [LARGE SCALE GENOMIC DNA]</scope>
    <source>
        <strain evidence="2">MY3</strain>
    </source>
</reference>
<evidence type="ECO:0000313" key="2">
    <source>
        <dbReference type="Proteomes" id="UP000058925"/>
    </source>
</evidence>
<sequence length="138" mass="14828">MTMNTKLNAIFTLSVLMSFFSGLIASNVPINQDVLAQGLNTHNTGPLNVNVQVSNTGNAELIGSIHVISDITGVSKNANGIIFPSGQTVIKTFDFNQTEIPNGADFNVEIVYGDDFSKIAHGVNNQTDMPVFFNIKIP</sequence>
<dbReference type="KEGG" id="taa:NMY3_01501"/>
<dbReference type="EMBL" id="CP012850">
    <property type="protein sequence ID" value="ALI35704.1"/>
    <property type="molecule type" value="Genomic_DNA"/>
</dbReference>
<accession>A0A654LW67</accession>
<evidence type="ECO:0000313" key="1">
    <source>
        <dbReference type="EMBL" id="ALI35704.1"/>
    </source>
</evidence>
<organism evidence="1 2">
    <name type="scientific">Candidatus Nitrosocosmicus oleophilus</name>
    <dbReference type="NCBI Taxonomy" id="1353260"/>
    <lineage>
        <taxon>Archaea</taxon>
        <taxon>Nitrososphaerota</taxon>
        <taxon>Nitrososphaeria</taxon>
        <taxon>Nitrososphaerales</taxon>
        <taxon>Nitrososphaeraceae</taxon>
        <taxon>Candidatus Nitrosocosmicus</taxon>
    </lineage>
</organism>
<dbReference type="AlphaFoldDB" id="A0A654LW67"/>
<keyword evidence="2" id="KW-1185">Reference proteome</keyword>
<name>A0A654LW67_9ARCH</name>
<evidence type="ECO:0008006" key="3">
    <source>
        <dbReference type="Google" id="ProtNLM"/>
    </source>
</evidence>
<gene>
    <name evidence="1" type="ORF">NMY3_01501</name>
</gene>